<keyword evidence="1" id="KW-0378">Hydrolase</keyword>
<dbReference type="EMBL" id="JACYWE010000006">
    <property type="protein sequence ID" value="MBD8507007.1"/>
    <property type="molecule type" value="Genomic_DNA"/>
</dbReference>
<dbReference type="AlphaFoldDB" id="A0A927PMS2"/>
<proteinExistence type="predicted"/>
<dbReference type="RefSeq" id="WP_192039472.1">
    <property type="nucleotide sequence ID" value="NZ_JACYWE010000006.1"/>
</dbReference>
<protein>
    <submittedName>
        <fullName evidence="1">Alpha/beta hydrolase</fullName>
    </submittedName>
</protein>
<gene>
    <name evidence="1" type="ORF">HT102_10950</name>
</gene>
<dbReference type="GO" id="GO:0016787">
    <property type="term" value="F:hydrolase activity"/>
    <property type="evidence" value="ECO:0007669"/>
    <property type="project" value="UniProtKB-KW"/>
</dbReference>
<dbReference type="Proteomes" id="UP000642993">
    <property type="component" value="Unassembled WGS sequence"/>
</dbReference>
<accession>A0A927PMS2</accession>
<dbReference type="Gene3D" id="3.40.50.1820">
    <property type="entry name" value="alpha/beta hydrolase"/>
    <property type="match status" value="1"/>
</dbReference>
<organism evidence="1 2">
    <name type="scientific">Lolliginicoccus lacisalsi</name>
    <dbReference type="NCBI Taxonomy" id="2742202"/>
    <lineage>
        <taxon>Bacteria</taxon>
        <taxon>Bacillati</taxon>
        <taxon>Actinomycetota</taxon>
        <taxon>Actinomycetes</taxon>
        <taxon>Mycobacteriales</taxon>
        <taxon>Hoyosellaceae</taxon>
        <taxon>Lolliginicoccus</taxon>
    </lineage>
</organism>
<comment type="caution">
    <text evidence="1">The sequence shown here is derived from an EMBL/GenBank/DDBJ whole genome shotgun (WGS) entry which is preliminary data.</text>
</comment>
<reference evidence="1" key="1">
    <citation type="submission" date="2020-09" db="EMBL/GenBank/DDBJ databases">
        <title>Hoyosella lacisalsi sp. nov., a halotolerant actinobacterium isolated from soil of Lake Gudzhirganskoe.</title>
        <authorList>
            <person name="Yang Q."/>
            <person name="Guo P.Y."/>
            <person name="Liu S.W."/>
            <person name="Li F.N."/>
            <person name="Sun C.H."/>
        </authorList>
    </citation>
    <scope>NUCLEOTIDE SEQUENCE</scope>
    <source>
        <strain evidence="1">G463</strain>
    </source>
</reference>
<sequence length="291" mass="31752">MQRSHARRREGYVVIDGKRVGITEFGAGGRLVILAPSLMLSRRMHEPLAQELARRGFHVVCVNNVLAAKHEPGDPDDYSAEALGRRMVGLLDALGGEVAVFGGTSIGASAALEAAVLEPNRTVGIIVEAPLLDRGALRLAPILTIAHEVLSRGHVLFWLARRFAGVLPAESLATRLWWDFLSASRTEQAAMMQGLMLGRIAPPRRERRRISVPVLVLRSRRDPLHAAADSDRLAGDIPDTQLHDIESPTTLRGNVRMVSPAIVSYLSEAFAAPWVIARTIYTPNIGDSYLN</sequence>
<name>A0A927PMS2_9ACTN</name>
<dbReference type="InterPro" id="IPR050471">
    <property type="entry name" value="AB_hydrolase"/>
</dbReference>
<evidence type="ECO:0000313" key="2">
    <source>
        <dbReference type="Proteomes" id="UP000642993"/>
    </source>
</evidence>
<dbReference type="InterPro" id="IPR029058">
    <property type="entry name" value="AB_hydrolase_fold"/>
</dbReference>
<dbReference type="SUPFAM" id="SSF53474">
    <property type="entry name" value="alpha/beta-Hydrolases"/>
    <property type="match status" value="1"/>
</dbReference>
<evidence type="ECO:0000313" key="1">
    <source>
        <dbReference type="EMBL" id="MBD8507007.1"/>
    </source>
</evidence>
<dbReference type="PANTHER" id="PTHR43433:SF5">
    <property type="entry name" value="AB HYDROLASE-1 DOMAIN-CONTAINING PROTEIN"/>
    <property type="match status" value="1"/>
</dbReference>
<keyword evidence="2" id="KW-1185">Reference proteome</keyword>
<dbReference type="PANTHER" id="PTHR43433">
    <property type="entry name" value="HYDROLASE, ALPHA/BETA FOLD FAMILY PROTEIN"/>
    <property type="match status" value="1"/>
</dbReference>